<comment type="caution">
    <text evidence="10">The sequence shown here is derived from an EMBL/GenBank/DDBJ whole genome shotgun (WGS) entry which is preliminary data.</text>
</comment>
<evidence type="ECO:0000256" key="8">
    <source>
        <dbReference type="SAM" id="Phobius"/>
    </source>
</evidence>
<dbReference type="InterPro" id="IPR036938">
    <property type="entry name" value="PAP2/HPO_sf"/>
</dbReference>
<keyword evidence="6 8" id="KW-0472">Membrane</keyword>
<feature type="transmembrane region" description="Helical" evidence="8">
    <location>
        <begin position="401"/>
        <end position="424"/>
    </location>
</feature>
<dbReference type="SUPFAM" id="SSF48317">
    <property type="entry name" value="Acid phosphatase/Vanadium-dependent haloperoxidase"/>
    <property type="match status" value="1"/>
</dbReference>
<dbReference type="Proteomes" id="UP000635606">
    <property type="component" value="Unassembled WGS sequence"/>
</dbReference>
<dbReference type="AlphaFoldDB" id="A0A8J3ZU71"/>
<gene>
    <name evidence="10" type="ORF">Voc01_039840</name>
</gene>
<evidence type="ECO:0000256" key="3">
    <source>
        <dbReference type="ARBA" id="ARBA00022679"/>
    </source>
</evidence>
<proteinExistence type="inferred from homology"/>
<dbReference type="SMART" id="SM00014">
    <property type="entry name" value="acidPPc"/>
    <property type="match status" value="1"/>
</dbReference>
<feature type="transmembrane region" description="Helical" evidence="8">
    <location>
        <begin position="181"/>
        <end position="200"/>
    </location>
</feature>
<feature type="transmembrane region" description="Helical" evidence="8">
    <location>
        <begin position="55"/>
        <end position="81"/>
    </location>
</feature>
<feature type="domain" description="Phosphatidic acid phosphatase type 2/haloperoxidase" evidence="9">
    <location>
        <begin position="91"/>
        <end position="196"/>
    </location>
</feature>
<reference evidence="10" key="1">
    <citation type="submission" date="2021-01" db="EMBL/GenBank/DDBJ databases">
        <title>Whole genome shotgun sequence of Virgisporangium ochraceum NBRC 16418.</title>
        <authorList>
            <person name="Komaki H."/>
            <person name="Tamura T."/>
        </authorList>
    </citation>
    <scope>NUCLEOTIDE SEQUENCE</scope>
    <source>
        <strain evidence="10">NBRC 16418</strain>
    </source>
</reference>
<comment type="subcellular location">
    <subcellularLocation>
        <location evidence="1">Cell membrane</location>
        <topology evidence="1">Multi-pass membrane protein</topology>
    </subcellularLocation>
</comment>
<evidence type="ECO:0000256" key="4">
    <source>
        <dbReference type="ARBA" id="ARBA00022692"/>
    </source>
</evidence>
<feature type="transmembrane region" description="Helical" evidence="8">
    <location>
        <begin position="460"/>
        <end position="477"/>
    </location>
</feature>
<evidence type="ECO:0000256" key="5">
    <source>
        <dbReference type="ARBA" id="ARBA00022989"/>
    </source>
</evidence>
<dbReference type="RefSeq" id="WP_203928990.1">
    <property type="nucleotide sequence ID" value="NZ_BOPH01000053.1"/>
</dbReference>
<keyword evidence="5 8" id="KW-1133">Transmembrane helix</keyword>
<dbReference type="GO" id="GO:0005886">
    <property type="term" value="C:plasma membrane"/>
    <property type="evidence" value="ECO:0007669"/>
    <property type="project" value="UniProtKB-SubCell"/>
</dbReference>
<dbReference type="EMBL" id="BOPH01000053">
    <property type="protein sequence ID" value="GIJ69067.1"/>
    <property type="molecule type" value="Genomic_DNA"/>
</dbReference>
<feature type="transmembrane region" description="Helical" evidence="8">
    <location>
        <begin position="221"/>
        <end position="241"/>
    </location>
</feature>
<feature type="transmembrane region" description="Helical" evidence="8">
    <location>
        <begin position="489"/>
        <end position="512"/>
    </location>
</feature>
<feature type="transmembrane region" description="Helical" evidence="8">
    <location>
        <begin position="153"/>
        <end position="175"/>
    </location>
</feature>
<comment type="similarity">
    <text evidence="7">Belongs to the glycosyltransferase 87 family.</text>
</comment>
<keyword evidence="2" id="KW-1003">Cell membrane</keyword>
<dbReference type="InterPro" id="IPR018584">
    <property type="entry name" value="GT87"/>
</dbReference>
<dbReference type="GO" id="GO:0016758">
    <property type="term" value="F:hexosyltransferase activity"/>
    <property type="evidence" value="ECO:0007669"/>
    <property type="project" value="InterPro"/>
</dbReference>
<sequence length="596" mass="63661">MFRSQLLRPAAVGLAIAWAAGLTAYVAARNGAPLDADVAVRDLVMAQDRSGGVRVALWLTQLGAGPVLYPVLLALCAIAAVKRSPREFLPVLALAAGQVLELVLFATVRRPGPEYTLETTFSSGRSAAAVLGWGLVVWQLLRLRKTLWDRHSGAIWVVALTMGALVGATRVYLGMHWLSDAVAGVIVGAVLLATALTALSSVDGLPTRTWRMPPWLKASPWAWTIPAAAAALPIGLLLASAPDQRLKDFLVYHGAGGEAGDGLNLYAFRTIFDMPFTYPPFAALVMEPLSRMPLGLAQALWTLATLAAVVALAPVALRPVVDRIGLPLTVTAILLSSPMRSHLRFGQVGVFLVLLVALDLVQRRGPRGWGLGLAIAVKLTPAVYLPWLFVSRKWKRFGGTMAWVAGSTVVGLVLLWPSAGDYLFRSSRDTTRFGANDIPGNQSVRGMLLRAVAPHTAEKVWLVLAVLLVAFGTYQAWRCERNGNRLAALGVLAALSVAVSPISWVHHLVWLVLPIAALAAAGRWKLVTAWFVVLVVSFPSLGNALGWGLLTNVQGLTAVAAVFLLPYLTRADGRYDASCSPRPEPRPCTTQPASGS</sequence>
<feature type="transmembrane region" description="Helical" evidence="8">
    <location>
        <begin position="345"/>
        <end position="361"/>
    </location>
</feature>
<organism evidence="10 11">
    <name type="scientific">Virgisporangium ochraceum</name>
    <dbReference type="NCBI Taxonomy" id="65505"/>
    <lineage>
        <taxon>Bacteria</taxon>
        <taxon>Bacillati</taxon>
        <taxon>Actinomycetota</taxon>
        <taxon>Actinomycetes</taxon>
        <taxon>Micromonosporales</taxon>
        <taxon>Micromonosporaceae</taxon>
        <taxon>Virgisporangium</taxon>
    </lineage>
</organism>
<feature type="transmembrane region" description="Helical" evidence="8">
    <location>
        <begin position="296"/>
        <end position="317"/>
    </location>
</feature>
<dbReference type="Gene3D" id="1.20.144.10">
    <property type="entry name" value="Phosphatidic acid phosphatase type 2/haloperoxidase"/>
    <property type="match status" value="1"/>
</dbReference>
<keyword evidence="4 8" id="KW-0812">Transmembrane</keyword>
<dbReference type="InterPro" id="IPR000326">
    <property type="entry name" value="PAP2/HPO"/>
</dbReference>
<evidence type="ECO:0000256" key="6">
    <source>
        <dbReference type="ARBA" id="ARBA00023136"/>
    </source>
</evidence>
<evidence type="ECO:0000256" key="7">
    <source>
        <dbReference type="ARBA" id="ARBA00024033"/>
    </source>
</evidence>
<evidence type="ECO:0000256" key="2">
    <source>
        <dbReference type="ARBA" id="ARBA00022475"/>
    </source>
</evidence>
<feature type="transmembrane region" description="Helical" evidence="8">
    <location>
        <begin position="368"/>
        <end position="389"/>
    </location>
</feature>
<feature type="transmembrane region" description="Helical" evidence="8">
    <location>
        <begin position="88"/>
        <end position="108"/>
    </location>
</feature>
<keyword evidence="3" id="KW-0808">Transferase</keyword>
<dbReference type="Pfam" id="PF01569">
    <property type="entry name" value="PAP2"/>
    <property type="match status" value="1"/>
</dbReference>
<dbReference type="Pfam" id="PF09594">
    <property type="entry name" value="GT87"/>
    <property type="match status" value="1"/>
</dbReference>
<accession>A0A8J3ZU71</accession>
<keyword evidence="11" id="KW-1185">Reference proteome</keyword>
<evidence type="ECO:0000256" key="1">
    <source>
        <dbReference type="ARBA" id="ARBA00004651"/>
    </source>
</evidence>
<name>A0A8J3ZU71_9ACTN</name>
<feature type="transmembrane region" description="Helical" evidence="8">
    <location>
        <begin position="524"/>
        <end position="541"/>
    </location>
</feature>
<evidence type="ECO:0000259" key="9">
    <source>
        <dbReference type="SMART" id="SM00014"/>
    </source>
</evidence>
<evidence type="ECO:0000313" key="11">
    <source>
        <dbReference type="Proteomes" id="UP000635606"/>
    </source>
</evidence>
<protein>
    <recommendedName>
        <fullName evidence="9">Phosphatidic acid phosphatase type 2/haloperoxidase domain-containing protein</fullName>
    </recommendedName>
</protein>
<evidence type="ECO:0000313" key="10">
    <source>
        <dbReference type="EMBL" id="GIJ69067.1"/>
    </source>
</evidence>